<protein>
    <submittedName>
        <fullName evidence="2">Uncharacterized protein</fullName>
    </submittedName>
</protein>
<dbReference type="Pfam" id="PF03004">
    <property type="entry name" value="Transposase_24"/>
    <property type="match status" value="1"/>
</dbReference>
<feature type="region of interest" description="Disordered" evidence="1">
    <location>
        <begin position="279"/>
        <end position="328"/>
    </location>
</feature>
<feature type="compositionally biased region" description="Low complexity" evidence="1">
    <location>
        <begin position="289"/>
        <end position="300"/>
    </location>
</feature>
<dbReference type="PANTHER" id="PTHR33063:SF16">
    <property type="entry name" value="OS02G0241300 PROTEIN"/>
    <property type="match status" value="1"/>
</dbReference>
<proteinExistence type="predicted"/>
<evidence type="ECO:0000256" key="1">
    <source>
        <dbReference type="SAM" id="MobiDB-lite"/>
    </source>
</evidence>
<organism evidence="2">
    <name type="scientific">Oryza brachyantha</name>
    <name type="common">malo sina</name>
    <dbReference type="NCBI Taxonomy" id="4533"/>
    <lineage>
        <taxon>Eukaryota</taxon>
        <taxon>Viridiplantae</taxon>
        <taxon>Streptophyta</taxon>
        <taxon>Embryophyta</taxon>
        <taxon>Tracheophyta</taxon>
        <taxon>Spermatophyta</taxon>
        <taxon>Magnoliopsida</taxon>
        <taxon>Liliopsida</taxon>
        <taxon>Poales</taxon>
        <taxon>Poaceae</taxon>
        <taxon>BOP clade</taxon>
        <taxon>Oryzoideae</taxon>
        <taxon>Oryzeae</taxon>
        <taxon>Oryzinae</taxon>
        <taxon>Oryza</taxon>
    </lineage>
</organism>
<dbReference type="AlphaFoldDB" id="J3LRF1"/>
<dbReference type="EnsemblPlants" id="OB03G36270.1">
    <property type="protein sequence ID" value="OB03G36270.1"/>
    <property type="gene ID" value="OB03G36270"/>
</dbReference>
<keyword evidence="3" id="KW-1185">Reference proteome</keyword>
<dbReference type="PANTHER" id="PTHR33063">
    <property type="entry name" value="OS02G0583500 PROTEIN"/>
    <property type="match status" value="1"/>
</dbReference>
<reference evidence="2" key="1">
    <citation type="journal article" date="2013" name="Nat. Commun.">
        <title>Whole-genome sequencing of Oryza brachyantha reveals mechanisms underlying Oryza genome evolution.</title>
        <authorList>
            <person name="Chen J."/>
            <person name="Huang Q."/>
            <person name="Gao D."/>
            <person name="Wang J."/>
            <person name="Lang Y."/>
            <person name="Liu T."/>
            <person name="Li B."/>
            <person name="Bai Z."/>
            <person name="Luis Goicoechea J."/>
            <person name="Liang C."/>
            <person name="Chen C."/>
            <person name="Zhang W."/>
            <person name="Sun S."/>
            <person name="Liao Y."/>
            <person name="Zhang X."/>
            <person name="Yang L."/>
            <person name="Song C."/>
            <person name="Wang M."/>
            <person name="Shi J."/>
            <person name="Liu G."/>
            <person name="Liu J."/>
            <person name="Zhou H."/>
            <person name="Zhou W."/>
            <person name="Yu Q."/>
            <person name="An N."/>
            <person name="Chen Y."/>
            <person name="Cai Q."/>
            <person name="Wang B."/>
            <person name="Liu B."/>
            <person name="Min J."/>
            <person name="Huang Y."/>
            <person name="Wu H."/>
            <person name="Li Z."/>
            <person name="Zhang Y."/>
            <person name="Yin Y."/>
            <person name="Song W."/>
            <person name="Jiang J."/>
            <person name="Jackson S.A."/>
            <person name="Wing R.A."/>
            <person name="Wang J."/>
            <person name="Chen M."/>
        </authorList>
    </citation>
    <scope>NUCLEOTIDE SEQUENCE [LARGE SCALE GENOMIC DNA]</scope>
    <source>
        <strain evidence="2">cv. IRGC 101232</strain>
    </source>
</reference>
<dbReference type="OMA" id="NQHAQME"/>
<evidence type="ECO:0000313" key="2">
    <source>
        <dbReference type="EnsemblPlants" id="OB03G36270.1"/>
    </source>
</evidence>
<reference evidence="2" key="2">
    <citation type="submission" date="2013-04" db="UniProtKB">
        <authorList>
            <consortium name="EnsemblPlants"/>
        </authorList>
    </citation>
    <scope>IDENTIFICATION</scope>
</reference>
<evidence type="ECO:0000313" key="3">
    <source>
        <dbReference type="Proteomes" id="UP000006038"/>
    </source>
</evidence>
<name>J3LRF1_ORYBR</name>
<dbReference type="eggNOG" id="ENOG502R3GE">
    <property type="taxonomic scope" value="Eukaryota"/>
</dbReference>
<accession>J3LRF1</accession>
<dbReference type="Gramene" id="OB03G36270.1">
    <property type="protein sequence ID" value="OB03G36270.1"/>
    <property type="gene ID" value="OB03G36270"/>
</dbReference>
<feature type="compositionally biased region" description="Basic and acidic residues" evidence="1">
    <location>
        <begin position="301"/>
        <end position="328"/>
    </location>
</feature>
<dbReference type="InterPro" id="IPR004252">
    <property type="entry name" value="Probable_transposase_24"/>
</dbReference>
<dbReference type="Proteomes" id="UP000006038">
    <property type="component" value="Chromosome 3"/>
</dbReference>
<sequence>MGHGLEKYVQRTGHKMHISFTDGKRRPLDPTQASKLASECGIHIRNHLRVATHWKMYKTNDYKKAIPAAITSIAEKFDMNANDEVARATCTNIIKDGIRQQRYRLKSKYFNNVPISEVLSKGPPPRVSPEDWAKLVEKWTDPKHKETCEKNKINREQVKFHQTTGSRSYVCAIHSMKVNNNDQEPDAIDFFKESHFSKKKGSMSDDAQEAYNAMVSKREQNQEEGGHAKLDEEIVAEVLSERNTSSTFLVNMGFPNKKSGNTTSSMQVQELRDQLRVEKEDNARKQHQLTEQLESQQQEITELKRKHQEEMDNLKKSQDEKMDGLRKKQDEMEAMFRFFIRQQ</sequence>
<dbReference type="HOGENOM" id="CLU_026612_0_1_1"/>